<evidence type="ECO:0000313" key="2">
    <source>
        <dbReference type="EMBL" id="KAK0383956.1"/>
    </source>
</evidence>
<dbReference type="PANTHER" id="PTHR21310:SF15">
    <property type="entry name" value="AMINOGLYCOSIDE PHOSPHOTRANSFERASE DOMAIN-CONTAINING PROTEIN"/>
    <property type="match status" value="1"/>
</dbReference>
<dbReference type="PANTHER" id="PTHR21310">
    <property type="entry name" value="AMINOGLYCOSIDE PHOSPHOTRANSFERASE-RELATED-RELATED"/>
    <property type="match status" value="1"/>
</dbReference>
<reference evidence="2" key="1">
    <citation type="submission" date="2022-10" db="EMBL/GenBank/DDBJ databases">
        <title>Determination and structural analysis of whole genome sequence of Sarocladium strictum F4-1.</title>
        <authorList>
            <person name="Hu L."/>
            <person name="Jiang Y."/>
        </authorList>
    </citation>
    <scope>NUCLEOTIDE SEQUENCE</scope>
    <source>
        <strain evidence="2">F4-1</strain>
    </source>
</reference>
<dbReference type="InterPro" id="IPR051678">
    <property type="entry name" value="AGP_Transferase"/>
</dbReference>
<accession>A0AA39L496</accession>
<dbReference type="AlphaFoldDB" id="A0AA39L496"/>
<feature type="domain" description="Aminoglycoside phosphotransferase" evidence="1">
    <location>
        <begin position="63"/>
        <end position="156"/>
    </location>
</feature>
<evidence type="ECO:0000313" key="3">
    <source>
        <dbReference type="Proteomes" id="UP001175261"/>
    </source>
</evidence>
<dbReference type="Proteomes" id="UP001175261">
    <property type="component" value="Unassembled WGS sequence"/>
</dbReference>
<dbReference type="EMBL" id="JAPDFR010000008">
    <property type="protein sequence ID" value="KAK0383956.1"/>
    <property type="molecule type" value="Genomic_DNA"/>
</dbReference>
<sequence>MSDPKAALPDPVSSDAIKALLTSKGIRASASITPLRVTAAYHSLYLVILSEAAGEGKDVVQVDELILRVSGRHLPNIKTRNEVGVMTWIRRNTKIPIPEIVAWDATSDNPIGHEYTLLRKASGVAMSDVYTELTEEQQLHVLHQLIDYLTELHSFQWDGIGGLVLKDDAVGDAVILSQVVDETFWQTLDVAQFWNPGDSTDSLNIKGPYSTYLDLVCARIQKSVDLIQKHESLVFMRDAVPRIDALLSNLSTRRMQSDDPDALNQVKLRLAHKDLHFANILVDPLTADITAILDWEFAGVVPYIEWNPSRAFLWNGRDDDDDSFDEKQRWMKRFEECCRERGAEYLVEDAKFSSPLQESLHKIHNYLRAIVEVSPRGQRQDLVQGWKNTVLENLAAFGV</sequence>
<dbReference type="SUPFAM" id="SSF56112">
    <property type="entry name" value="Protein kinase-like (PK-like)"/>
    <property type="match status" value="1"/>
</dbReference>
<comment type="caution">
    <text evidence="2">The sequence shown here is derived from an EMBL/GenBank/DDBJ whole genome shotgun (WGS) entry which is preliminary data.</text>
</comment>
<protein>
    <recommendedName>
        <fullName evidence="1">Aminoglycoside phosphotransferase domain-containing protein</fullName>
    </recommendedName>
</protein>
<gene>
    <name evidence="2" type="ORF">NLU13_8045</name>
</gene>
<dbReference type="Gene3D" id="3.90.1200.10">
    <property type="match status" value="1"/>
</dbReference>
<organism evidence="2 3">
    <name type="scientific">Sarocladium strictum</name>
    <name type="common">Black bundle disease fungus</name>
    <name type="synonym">Acremonium strictum</name>
    <dbReference type="NCBI Taxonomy" id="5046"/>
    <lineage>
        <taxon>Eukaryota</taxon>
        <taxon>Fungi</taxon>
        <taxon>Dikarya</taxon>
        <taxon>Ascomycota</taxon>
        <taxon>Pezizomycotina</taxon>
        <taxon>Sordariomycetes</taxon>
        <taxon>Hypocreomycetidae</taxon>
        <taxon>Hypocreales</taxon>
        <taxon>Sarocladiaceae</taxon>
        <taxon>Sarocladium</taxon>
    </lineage>
</organism>
<dbReference type="Pfam" id="PF01636">
    <property type="entry name" value="APH"/>
    <property type="match status" value="1"/>
</dbReference>
<dbReference type="InterPro" id="IPR011009">
    <property type="entry name" value="Kinase-like_dom_sf"/>
</dbReference>
<proteinExistence type="predicted"/>
<evidence type="ECO:0000259" key="1">
    <source>
        <dbReference type="Pfam" id="PF01636"/>
    </source>
</evidence>
<dbReference type="InterPro" id="IPR002575">
    <property type="entry name" value="Aminoglycoside_PTrfase"/>
</dbReference>
<keyword evidence="3" id="KW-1185">Reference proteome</keyword>
<name>A0AA39L496_SARSR</name>